<comment type="caution">
    <text evidence="3">The sequence shown here is derived from an EMBL/GenBank/DDBJ whole genome shotgun (WGS) entry which is preliminary data.</text>
</comment>
<dbReference type="CDD" id="cd00180">
    <property type="entry name" value="PKc"/>
    <property type="match status" value="1"/>
</dbReference>
<dbReference type="InterPro" id="IPR011009">
    <property type="entry name" value="Kinase-like_dom_sf"/>
</dbReference>
<keyword evidence="1" id="KW-0067">ATP-binding</keyword>
<evidence type="ECO:0000313" key="4">
    <source>
        <dbReference type="Proteomes" id="UP000757232"/>
    </source>
</evidence>
<dbReference type="GO" id="GO:0004674">
    <property type="term" value="F:protein serine/threonine kinase activity"/>
    <property type="evidence" value="ECO:0007669"/>
    <property type="project" value="TreeGrafter"/>
</dbReference>
<evidence type="ECO:0000259" key="2">
    <source>
        <dbReference type="PROSITE" id="PS50011"/>
    </source>
</evidence>
<organism evidence="3 4">
    <name type="scientific">Sanghuangporus baumii</name>
    <name type="common">Phellinus baumii</name>
    <dbReference type="NCBI Taxonomy" id="108892"/>
    <lineage>
        <taxon>Eukaryota</taxon>
        <taxon>Fungi</taxon>
        <taxon>Dikarya</taxon>
        <taxon>Basidiomycota</taxon>
        <taxon>Agaricomycotina</taxon>
        <taxon>Agaricomycetes</taxon>
        <taxon>Hymenochaetales</taxon>
        <taxon>Hymenochaetaceae</taxon>
        <taxon>Sanghuangporus</taxon>
    </lineage>
</organism>
<proteinExistence type="predicted"/>
<evidence type="ECO:0000256" key="1">
    <source>
        <dbReference type="PROSITE-ProRule" id="PRU10141"/>
    </source>
</evidence>
<feature type="binding site" evidence="1">
    <location>
        <position position="440"/>
    </location>
    <ligand>
        <name>ATP</name>
        <dbReference type="ChEBI" id="CHEBI:30616"/>
    </ligand>
</feature>
<dbReference type="Gene3D" id="1.10.510.10">
    <property type="entry name" value="Transferase(Phosphotransferase) domain 1"/>
    <property type="match status" value="1"/>
</dbReference>
<dbReference type="PROSITE" id="PS50011">
    <property type="entry name" value="PROTEIN_KINASE_DOM"/>
    <property type="match status" value="1"/>
</dbReference>
<dbReference type="PANTHER" id="PTHR44329">
    <property type="entry name" value="SERINE/THREONINE-PROTEIN KINASE TNNI3K-RELATED"/>
    <property type="match status" value="1"/>
</dbReference>
<dbReference type="InterPro" id="IPR051681">
    <property type="entry name" value="Ser/Thr_Kinases-Pseudokinases"/>
</dbReference>
<evidence type="ECO:0000313" key="3">
    <source>
        <dbReference type="EMBL" id="OCB92167.1"/>
    </source>
</evidence>
<dbReference type="InterPro" id="IPR017441">
    <property type="entry name" value="Protein_kinase_ATP_BS"/>
</dbReference>
<protein>
    <submittedName>
        <fullName evidence="3">Kinase-like protein</fullName>
    </submittedName>
</protein>
<dbReference type="AlphaFoldDB" id="A0A9Q5I6I1"/>
<dbReference type="PROSITE" id="PS00107">
    <property type="entry name" value="PROTEIN_KINASE_ATP"/>
    <property type="match status" value="1"/>
</dbReference>
<accession>A0A9Q5I6I1</accession>
<feature type="domain" description="Protein kinase" evidence="2">
    <location>
        <begin position="410"/>
        <end position="698"/>
    </location>
</feature>
<dbReference type="InterPro" id="IPR000719">
    <property type="entry name" value="Prot_kinase_dom"/>
</dbReference>
<keyword evidence="4" id="KW-1185">Reference proteome</keyword>
<dbReference type="OrthoDB" id="346907at2759"/>
<sequence length="722" mass="83110">MRSIQEATKELANKWQINERERDILFSMLDDSDDENPHVKEAEKSRADLEIDVRTALRTRTRFARVLQRIPRRPTDPTILRRKRVTEGVEGLTMTYSHTTELRAGGAKDCTVTKYAFNAPTRSNKDASASSRNTDPSFSWNLCFQQLNLSFVDARDMWEELDYDEKGLNKWWRPKYSMQSSESDGWSDMKRLARRVVIQILERVQSSASVLEDFRHIRHLKMLAEICREIVLYQIILCYNMPLEDIESLQDIFEHTVPIVYVVCCIVRVSSDISVADIPELYRVEKQLQRLDPFVRELRNKCYLLGASIGFDIEAYREDFNKGRIFDFDQDSDNKSGFIQLNPLIAGKTQEEYRKRVSSIAQKQVVVKVNVRGTSRFPEIENRDVKGKIDLLDKKVLESIGLKQFTDIRHESEVFLGSGGFAEVCRMERDKGSRPVAVKKYKPKPRTAKRIEREARVWATVKHKHIAPLLGFVCFTSGWATQPCLVSEPYHCDLKRLVHKYSGGHEIEGQALTEDQKLAFLRDVVLALEFLHASGIAHGDLRAANVLVTNEMFQDPSCYAVLNDFGMAEHYEDDINSLLDHRDLSSVNQCTSDLWLSPELIEAAPREGSLSRVSKEGDIYAFGVVFLEVVYERDPYVETKYNVRYAKSIGEPPARREDLELLSESHWALMQGCWETLGKRFDIEKVAWGVLDILDQLLPPTPTSPEDPGMTYWSRYLKKPTP</sequence>
<keyword evidence="1" id="KW-0547">Nucleotide-binding</keyword>
<dbReference type="EMBL" id="LNZH02000024">
    <property type="protein sequence ID" value="OCB92167.1"/>
    <property type="molecule type" value="Genomic_DNA"/>
</dbReference>
<dbReference type="GO" id="GO:0005524">
    <property type="term" value="F:ATP binding"/>
    <property type="evidence" value="ECO:0007669"/>
    <property type="project" value="UniProtKB-UniRule"/>
</dbReference>
<gene>
    <name evidence="3" type="ORF">A7U60_g459</name>
</gene>
<reference evidence="3" key="1">
    <citation type="submission" date="2016-06" db="EMBL/GenBank/DDBJ databases">
        <title>Draft Genome sequence of the fungus Inonotus baumii.</title>
        <authorList>
            <person name="Zhu H."/>
            <person name="Lin W."/>
        </authorList>
    </citation>
    <scope>NUCLEOTIDE SEQUENCE</scope>
    <source>
        <strain evidence="3">821</strain>
    </source>
</reference>
<dbReference type="Proteomes" id="UP000757232">
    <property type="component" value="Unassembled WGS sequence"/>
</dbReference>
<keyword evidence="3" id="KW-0808">Transferase</keyword>
<dbReference type="SUPFAM" id="SSF56112">
    <property type="entry name" value="Protein kinase-like (PK-like)"/>
    <property type="match status" value="1"/>
</dbReference>
<dbReference type="Pfam" id="PF00069">
    <property type="entry name" value="Pkinase"/>
    <property type="match status" value="1"/>
</dbReference>
<keyword evidence="3" id="KW-0418">Kinase</keyword>
<name>A0A9Q5I6I1_SANBA</name>